<dbReference type="PANTHER" id="PTHR42923">
    <property type="entry name" value="PROTOPORPHYRINOGEN OXIDASE"/>
    <property type="match status" value="1"/>
</dbReference>
<comment type="caution">
    <text evidence="2">The sequence shown here is derived from an EMBL/GenBank/DDBJ whole genome shotgun (WGS) entry which is preliminary data.</text>
</comment>
<dbReference type="NCBIfam" id="TIGR03467">
    <property type="entry name" value="HpnE"/>
    <property type="match status" value="1"/>
</dbReference>
<organism evidence="2 3">
    <name type="scientific">Undibacterium rugosum</name>
    <dbReference type="NCBI Taxonomy" id="2762291"/>
    <lineage>
        <taxon>Bacteria</taxon>
        <taxon>Pseudomonadati</taxon>
        <taxon>Pseudomonadota</taxon>
        <taxon>Betaproteobacteria</taxon>
        <taxon>Burkholderiales</taxon>
        <taxon>Oxalobacteraceae</taxon>
        <taxon>Undibacterium</taxon>
    </lineage>
</organism>
<dbReference type="Gene3D" id="3.50.50.60">
    <property type="entry name" value="FAD/NAD(P)-binding domain"/>
    <property type="match status" value="1"/>
</dbReference>
<reference evidence="2" key="1">
    <citation type="submission" date="2020-08" db="EMBL/GenBank/DDBJ databases">
        <title>Novel species isolated from subtropical streams in China.</title>
        <authorList>
            <person name="Lu H."/>
        </authorList>
    </citation>
    <scope>NUCLEOTIDE SEQUENCE</scope>
    <source>
        <strain evidence="2">CY7W</strain>
    </source>
</reference>
<dbReference type="InterPro" id="IPR036188">
    <property type="entry name" value="FAD/NAD-bd_sf"/>
</dbReference>
<dbReference type="InterPro" id="IPR017830">
    <property type="entry name" value="SQase_HpnE"/>
</dbReference>
<proteinExistence type="predicted"/>
<feature type="domain" description="Amine oxidase" evidence="1">
    <location>
        <begin position="18"/>
        <end position="442"/>
    </location>
</feature>
<keyword evidence="3" id="KW-1185">Reference proteome</keyword>
<name>A0A923I541_9BURK</name>
<accession>A0A923I541</accession>
<evidence type="ECO:0000313" key="2">
    <source>
        <dbReference type="EMBL" id="MBC3936535.1"/>
    </source>
</evidence>
<dbReference type="EMBL" id="JACOGG010000016">
    <property type="protein sequence ID" value="MBC3936535.1"/>
    <property type="molecule type" value="Genomic_DNA"/>
</dbReference>
<dbReference type="Pfam" id="PF01593">
    <property type="entry name" value="Amino_oxidase"/>
    <property type="match status" value="1"/>
</dbReference>
<dbReference type="InterPro" id="IPR002937">
    <property type="entry name" value="Amino_oxidase"/>
</dbReference>
<dbReference type="SUPFAM" id="SSF51905">
    <property type="entry name" value="FAD/NAD(P)-binding domain"/>
    <property type="match status" value="1"/>
</dbReference>
<dbReference type="Proteomes" id="UP000612361">
    <property type="component" value="Unassembled WGS sequence"/>
</dbReference>
<dbReference type="PANTHER" id="PTHR42923:SF47">
    <property type="entry name" value="BLR3003 PROTEIN"/>
    <property type="match status" value="1"/>
</dbReference>
<protein>
    <submittedName>
        <fullName evidence="2">FAD-dependent oxidoreductase</fullName>
    </submittedName>
</protein>
<evidence type="ECO:0000313" key="3">
    <source>
        <dbReference type="Proteomes" id="UP000612361"/>
    </source>
</evidence>
<dbReference type="AlphaFoldDB" id="A0A923I541"/>
<sequence length="452" mass="49733">MSVADSTLQIAVIGAGWAGCSAAVKLTQAGHTVCLLEASAHAGGRARRVDLQDYALDNGQHILLGAYRDSLALMRELGLHPEQLFKRLPLQMIYPPATDGMHFLASGWPAPLHLLMALWRARGLSREDKQALARFSTTARWMNWQLHQDCSAEELLVRFEQTPRLTELMWNPLCVAALNTPPALASAQVFLNVLRDSLGASRSASDMLLPVRDLGSLLPQAAIDYLDSRAAEIRLSCPVRQIQKSDNGKWTLHTGAGSVCLADQVVIATDSKNAARLLNPLTGPEFRSIPDYDYAAITTIYLQYGPEIRLERAMFALRELPERAHWGQFVFDRGQLHAEQAGLLAVVISAPTKTLELTHEELATQVALQLAESLQNPALQQPVWFQIITEKRATYLCRPNLNRPDNRSTVPGIYLAGDYTAGDYPATLEAAVRSGIAAAHLLIADAKKRIRN</sequence>
<dbReference type="GO" id="GO:0016491">
    <property type="term" value="F:oxidoreductase activity"/>
    <property type="evidence" value="ECO:0007669"/>
    <property type="project" value="InterPro"/>
</dbReference>
<evidence type="ECO:0000259" key="1">
    <source>
        <dbReference type="Pfam" id="PF01593"/>
    </source>
</evidence>
<dbReference type="InterPro" id="IPR050464">
    <property type="entry name" value="Zeta_carotene_desat/Oxidored"/>
</dbReference>
<gene>
    <name evidence="2" type="ORF">H8K47_14285</name>
</gene>